<dbReference type="PROSITE" id="PS00018">
    <property type="entry name" value="EF_HAND_1"/>
    <property type="match status" value="4"/>
</dbReference>
<dbReference type="PROSITE" id="PS50222">
    <property type="entry name" value="EF_HAND_2"/>
    <property type="match status" value="4"/>
</dbReference>
<evidence type="ECO:0000256" key="1">
    <source>
        <dbReference type="ARBA" id="ARBA00022737"/>
    </source>
</evidence>
<dbReference type="PANTHER" id="PTHR23048:SF0">
    <property type="entry name" value="CALMODULIN LIKE 3"/>
    <property type="match status" value="1"/>
</dbReference>
<dbReference type="Pfam" id="PF13499">
    <property type="entry name" value="EF-hand_7"/>
    <property type="match status" value="2"/>
</dbReference>
<protein>
    <recommendedName>
        <fullName evidence="3">EF-hand domain-containing protein</fullName>
    </recommendedName>
</protein>
<dbReference type="PANTHER" id="PTHR23048">
    <property type="entry name" value="MYOSIN LIGHT CHAIN 1, 3"/>
    <property type="match status" value="1"/>
</dbReference>
<dbReference type="EMBL" id="CAXLJL010000145">
    <property type="protein sequence ID" value="CAL5132836.1"/>
    <property type="molecule type" value="Genomic_DNA"/>
</dbReference>
<evidence type="ECO:0000259" key="3">
    <source>
        <dbReference type="PROSITE" id="PS50222"/>
    </source>
</evidence>
<feature type="domain" description="EF-hand" evidence="3">
    <location>
        <begin position="8"/>
        <end position="43"/>
    </location>
</feature>
<evidence type="ECO:0000256" key="2">
    <source>
        <dbReference type="ARBA" id="ARBA00022837"/>
    </source>
</evidence>
<dbReference type="SUPFAM" id="SSF47473">
    <property type="entry name" value="EF-hand"/>
    <property type="match status" value="1"/>
</dbReference>
<feature type="domain" description="EF-hand" evidence="3">
    <location>
        <begin position="117"/>
        <end position="148"/>
    </location>
</feature>
<dbReference type="FunFam" id="1.10.238.10:FF:000001">
    <property type="entry name" value="Calmodulin 1"/>
    <property type="match status" value="1"/>
</dbReference>
<evidence type="ECO:0000313" key="5">
    <source>
        <dbReference type="Proteomes" id="UP001497525"/>
    </source>
</evidence>
<feature type="domain" description="EF-hand" evidence="3">
    <location>
        <begin position="44"/>
        <end position="79"/>
    </location>
</feature>
<name>A0AAV2T9Q8_CALDB</name>
<keyword evidence="2" id="KW-0106">Calcium</keyword>
<evidence type="ECO:0000313" key="4">
    <source>
        <dbReference type="EMBL" id="CAL5132836.1"/>
    </source>
</evidence>
<dbReference type="GO" id="GO:0005509">
    <property type="term" value="F:calcium ion binding"/>
    <property type="evidence" value="ECO:0007669"/>
    <property type="project" value="InterPro"/>
</dbReference>
<gene>
    <name evidence="4" type="ORF">CDAUBV1_LOCUS5675</name>
</gene>
<keyword evidence="1" id="KW-0677">Repeat</keyword>
<dbReference type="SMART" id="SM00054">
    <property type="entry name" value="EFh"/>
    <property type="match status" value="4"/>
</dbReference>
<dbReference type="InterPro" id="IPR050230">
    <property type="entry name" value="CALM/Myosin/TropC-like"/>
</dbReference>
<dbReference type="AlphaFoldDB" id="A0AAV2T9Q8"/>
<dbReference type="Gene3D" id="1.10.238.10">
    <property type="entry name" value="EF-hand"/>
    <property type="match status" value="2"/>
</dbReference>
<comment type="caution">
    <text evidence="4">The sequence shown here is derived from an EMBL/GenBank/DDBJ whole genome shotgun (WGS) entry which is preliminary data.</text>
</comment>
<dbReference type="Proteomes" id="UP001497525">
    <property type="component" value="Unassembled WGS sequence"/>
</dbReference>
<proteinExistence type="predicted"/>
<sequence>MADKVSDEEIKLYKETFDEFDLNHDGQLDSKEMKKALDKMGMKNSMAEVKAMIKKVDLDHSGTLNFSEFILLVEQKKKFASSDENLLQSFKFYDKNGDGYITAEELKAVVSKTNPHVTMKEVMETINKVDKNHDGKLDFNEFIVLMRS</sequence>
<dbReference type="InterPro" id="IPR002048">
    <property type="entry name" value="EF_hand_dom"/>
</dbReference>
<dbReference type="GO" id="GO:0016460">
    <property type="term" value="C:myosin II complex"/>
    <property type="evidence" value="ECO:0007669"/>
    <property type="project" value="TreeGrafter"/>
</dbReference>
<reference evidence="4" key="1">
    <citation type="submission" date="2024-06" db="EMBL/GenBank/DDBJ databases">
        <authorList>
            <person name="Liu X."/>
            <person name="Lenzi L."/>
            <person name="Haldenby T S."/>
            <person name="Uol C."/>
        </authorList>
    </citation>
    <scope>NUCLEOTIDE SEQUENCE</scope>
</reference>
<feature type="domain" description="EF-hand" evidence="3">
    <location>
        <begin position="81"/>
        <end position="116"/>
    </location>
</feature>
<dbReference type="InterPro" id="IPR011992">
    <property type="entry name" value="EF-hand-dom_pair"/>
</dbReference>
<dbReference type="InterPro" id="IPR018247">
    <property type="entry name" value="EF_Hand_1_Ca_BS"/>
</dbReference>
<accession>A0AAV2T9Q8</accession>
<organism evidence="4 5">
    <name type="scientific">Calicophoron daubneyi</name>
    <name type="common">Rumen fluke</name>
    <name type="synonym">Paramphistomum daubneyi</name>
    <dbReference type="NCBI Taxonomy" id="300641"/>
    <lineage>
        <taxon>Eukaryota</taxon>
        <taxon>Metazoa</taxon>
        <taxon>Spiralia</taxon>
        <taxon>Lophotrochozoa</taxon>
        <taxon>Platyhelminthes</taxon>
        <taxon>Trematoda</taxon>
        <taxon>Digenea</taxon>
        <taxon>Plagiorchiida</taxon>
        <taxon>Pronocephalata</taxon>
        <taxon>Paramphistomoidea</taxon>
        <taxon>Paramphistomidae</taxon>
        <taxon>Calicophoron</taxon>
    </lineage>
</organism>